<dbReference type="EMBL" id="JAPVEB010000002">
    <property type="protein sequence ID" value="KAJ5274576.1"/>
    <property type="molecule type" value="Genomic_DNA"/>
</dbReference>
<accession>A0ABQ8WQ56</accession>
<proteinExistence type="predicted"/>
<dbReference type="Proteomes" id="UP001220256">
    <property type="component" value="Unassembled WGS sequence"/>
</dbReference>
<organism evidence="1 2">
    <name type="scientific">Penicillium chrysogenum</name>
    <name type="common">Penicillium notatum</name>
    <dbReference type="NCBI Taxonomy" id="5076"/>
    <lineage>
        <taxon>Eukaryota</taxon>
        <taxon>Fungi</taxon>
        <taxon>Dikarya</taxon>
        <taxon>Ascomycota</taxon>
        <taxon>Pezizomycotina</taxon>
        <taxon>Eurotiomycetes</taxon>
        <taxon>Eurotiomycetidae</taxon>
        <taxon>Eurotiales</taxon>
        <taxon>Aspergillaceae</taxon>
        <taxon>Penicillium</taxon>
        <taxon>Penicillium chrysogenum species complex</taxon>
    </lineage>
</organism>
<reference evidence="1 2" key="1">
    <citation type="journal article" date="2023" name="IMA Fungus">
        <title>Comparative genomic study of the Penicillium genus elucidates a diverse pangenome and 15 lateral gene transfer events.</title>
        <authorList>
            <person name="Petersen C."/>
            <person name="Sorensen T."/>
            <person name="Nielsen M.R."/>
            <person name="Sondergaard T.E."/>
            <person name="Sorensen J.L."/>
            <person name="Fitzpatrick D.A."/>
            <person name="Frisvad J.C."/>
            <person name="Nielsen K.L."/>
        </authorList>
    </citation>
    <scope>NUCLEOTIDE SEQUENCE [LARGE SCALE GENOMIC DNA]</scope>
    <source>
        <strain evidence="1 2">IBT 3361</strain>
    </source>
</reference>
<name>A0ABQ8WQ56_PENCH</name>
<comment type="caution">
    <text evidence="1">The sequence shown here is derived from an EMBL/GenBank/DDBJ whole genome shotgun (WGS) entry which is preliminary data.</text>
</comment>
<evidence type="ECO:0000313" key="2">
    <source>
        <dbReference type="Proteomes" id="UP001220256"/>
    </source>
</evidence>
<gene>
    <name evidence="1" type="ORF">N7505_003121</name>
</gene>
<dbReference type="SUPFAM" id="SSF57756">
    <property type="entry name" value="Retrovirus zinc finger-like domains"/>
    <property type="match status" value="1"/>
</dbReference>
<evidence type="ECO:0008006" key="3">
    <source>
        <dbReference type="Google" id="ProtNLM"/>
    </source>
</evidence>
<dbReference type="InterPro" id="IPR036875">
    <property type="entry name" value="Znf_CCHC_sf"/>
</dbReference>
<sequence length="145" mass="15513">MALYASVAGAAGAGRGGRGGRSVREETRTCWYCFQVGHLKADCHVRQLIQRHRACFSTLSRRHSGRRAAAQRATTTPAAPAGTTIAGAAKAHIASAAAIKLRFPPSVLAQAHAILAEPRKNISRRNCVWIRRINQAFGVDATDLA</sequence>
<protein>
    <recommendedName>
        <fullName evidence="3">CCHC-type domain-containing protein</fullName>
    </recommendedName>
</protein>
<evidence type="ECO:0000313" key="1">
    <source>
        <dbReference type="EMBL" id="KAJ5274576.1"/>
    </source>
</evidence>
<keyword evidence="2" id="KW-1185">Reference proteome</keyword>